<proteinExistence type="predicted"/>
<evidence type="ECO:0000313" key="2">
    <source>
        <dbReference type="Proteomes" id="UP001501321"/>
    </source>
</evidence>
<dbReference type="EMBL" id="BAABFC010000001">
    <property type="protein sequence ID" value="GAA4493581.1"/>
    <property type="molecule type" value="Genomic_DNA"/>
</dbReference>
<keyword evidence="2" id="KW-1185">Reference proteome</keyword>
<comment type="caution">
    <text evidence="1">The sequence shown here is derived from an EMBL/GenBank/DDBJ whole genome shotgun (WGS) entry which is preliminary data.</text>
</comment>
<accession>A0ABP8PWV9</accession>
<evidence type="ECO:0008006" key="3">
    <source>
        <dbReference type="Google" id="ProtNLM"/>
    </source>
</evidence>
<organism evidence="1 2">
    <name type="scientific">Pseudaeromonas paramecii</name>
    <dbReference type="NCBI Taxonomy" id="2138166"/>
    <lineage>
        <taxon>Bacteria</taxon>
        <taxon>Pseudomonadati</taxon>
        <taxon>Pseudomonadota</taxon>
        <taxon>Gammaproteobacteria</taxon>
        <taxon>Aeromonadales</taxon>
        <taxon>Aeromonadaceae</taxon>
        <taxon>Pseudaeromonas</taxon>
    </lineage>
</organism>
<dbReference type="RefSeq" id="WP_345009548.1">
    <property type="nucleotide sequence ID" value="NZ_BAABFC010000001.1"/>
</dbReference>
<reference evidence="2" key="1">
    <citation type="journal article" date="2019" name="Int. J. Syst. Evol. Microbiol.">
        <title>The Global Catalogue of Microorganisms (GCM) 10K type strain sequencing project: providing services to taxonomists for standard genome sequencing and annotation.</title>
        <authorList>
            <consortium name="The Broad Institute Genomics Platform"/>
            <consortium name="The Broad Institute Genome Sequencing Center for Infectious Disease"/>
            <person name="Wu L."/>
            <person name="Ma J."/>
        </authorList>
    </citation>
    <scope>NUCLEOTIDE SEQUENCE [LARGE SCALE GENOMIC DNA]</scope>
    <source>
        <strain evidence="2">JCM 32226</strain>
    </source>
</reference>
<protein>
    <recommendedName>
        <fullName evidence="3">Resolvase/invertase-type recombinase catalytic domain-containing protein</fullName>
    </recommendedName>
</protein>
<sequence>MGKIARAVLGALGAESIQSFDDGQHTRRSLEQECRESGAVVVLFKRRDESAEQTKVIH</sequence>
<name>A0ABP8PWV9_9GAMM</name>
<gene>
    <name evidence="1" type="ORF">GCM10023095_04070</name>
</gene>
<dbReference type="Proteomes" id="UP001501321">
    <property type="component" value="Unassembled WGS sequence"/>
</dbReference>
<evidence type="ECO:0000313" key="1">
    <source>
        <dbReference type="EMBL" id="GAA4493581.1"/>
    </source>
</evidence>